<sequence length="405" mass="44493">MRHKLYWQIYFTVVGSLVLFALLAGLLYQWHDDPPPRRLIHGTANLLAVALPPADQAIAAQAEAFTRLTQEFDIPISLYAANGQMIASVGEPLELKQGKPRIFQLRLPDQRLILVGRPAHREKNPGLLAGFAMLALAIAVAAIPLTRKLSRRLEALANQLDALGEGNFSARLPVYGKDEVSRLSIRFNHAAGQIAELLNAHKNLLAHASHELRSPLARLQMAATLLGDHAPAHLQKELSQNISELNELVEEILLMSRLDARPDSLQTQRLDLLALCQIEAAPYQASVEGPDTEIEADPRLLKRLIRNLLENARRYGAAPLSIRIAPETDRVQLYICDQGEGIAAAAQPRIFEPFYRPPGTPEGKGGHGLGLALVKRIAEHHGGRVEYQTPAGGGSCFKVSLKRKI</sequence>
<dbReference type="PROSITE" id="PS50109">
    <property type="entry name" value="HIS_KIN"/>
    <property type="match status" value="1"/>
</dbReference>
<dbReference type="Pfam" id="PF00512">
    <property type="entry name" value="HisKA"/>
    <property type="match status" value="1"/>
</dbReference>
<gene>
    <name evidence="13" type="ORF">EJO50_00370</name>
</gene>
<dbReference type="InterPro" id="IPR005467">
    <property type="entry name" value="His_kinase_dom"/>
</dbReference>
<keyword evidence="10" id="KW-0472">Membrane</keyword>
<dbReference type="AlphaFoldDB" id="A0A3S8ZNL9"/>
<keyword evidence="4" id="KW-1003">Cell membrane</keyword>
<dbReference type="PROSITE" id="PS50885">
    <property type="entry name" value="HAMP"/>
    <property type="match status" value="1"/>
</dbReference>
<evidence type="ECO:0000313" key="14">
    <source>
        <dbReference type="Proteomes" id="UP000282438"/>
    </source>
</evidence>
<dbReference type="PANTHER" id="PTHR44936:SF10">
    <property type="entry name" value="SENSOR PROTEIN RSTB"/>
    <property type="match status" value="1"/>
</dbReference>
<evidence type="ECO:0000256" key="2">
    <source>
        <dbReference type="ARBA" id="ARBA00004651"/>
    </source>
</evidence>
<dbReference type="CDD" id="cd00075">
    <property type="entry name" value="HATPase"/>
    <property type="match status" value="1"/>
</dbReference>
<keyword evidence="6" id="KW-0808">Transferase</keyword>
<dbReference type="EMBL" id="CP034433">
    <property type="protein sequence ID" value="AZN35076.1"/>
    <property type="molecule type" value="Genomic_DNA"/>
</dbReference>
<keyword evidence="9" id="KW-0067">ATP-binding</keyword>
<dbReference type="GO" id="GO:0005524">
    <property type="term" value="F:ATP binding"/>
    <property type="evidence" value="ECO:0007669"/>
    <property type="project" value="UniProtKB-KW"/>
</dbReference>
<dbReference type="Gene3D" id="1.10.287.130">
    <property type="match status" value="1"/>
</dbReference>
<feature type="transmembrane region" description="Helical" evidence="10">
    <location>
        <begin position="127"/>
        <end position="145"/>
    </location>
</feature>
<evidence type="ECO:0000256" key="4">
    <source>
        <dbReference type="ARBA" id="ARBA00022475"/>
    </source>
</evidence>
<evidence type="ECO:0000256" key="10">
    <source>
        <dbReference type="SAM" id="Phobius"/>
    </source>
</evidence>
<dbReference type="CDD" id="cd00082">
    <property type="entry name" value="HisKA"/>
    <property type="match status" value="1"/>
</dbReference>
<keyword evidence="10" id="KW-0812">Transmembrane</keyword>
<dbReference type="EC" id="2.7.13.3" evidence="3"/>
<dbReference type="Gene3D" id="3.30.565.10">
    <property type="entry name" value="Histidine kinase-like ATPase, C-terminal domain"/>
    <property type="match status" value="1"/>
</dbReference>
<dbReference type="Pfam" id="PF02518">
    <property type="entry name" value="HATPase_c"/>
    <property type="match status" value="1"/>
</dbReference>
<dbReference type="GO" id="GO:0005886">
    <property type="term" value="C:plasma membrane"/>
    <property type="evidence" value="ECO:0007669"/>
    <property type="project" value="UniProtKB-SubCell"/>
</dbReference>
<keyword evidence="14" id="KW-1185">Reference proteome</keyword>
<dbReference type="SUPFAM" id="SSF47384">
    <property type="entry name" value="Homodimeric domain of signal transducing histidine kinase"/>
    <property type="match status" value="1"/>
</dbReference>
<keyword evidence="5" id="KW-0597">Phosphoprotein</keyword>
<evidence type="ECO:0000256" key="1">
    <source>
        <dbReference type="ARBA" id="ARBA00000085"/>
    </source>
</evidence>
<reference evidence="13 14" key="1">
    <citation type="submission" date="2018-12" db="EMBL/GenBank/DDBJ databases">
        <title>Complete genome sequence of Iodobacter sp. H11R3.</title>
        <authorList>
            <person name="Bae J.-W."/>
        </authorList>
    </citation>
    <scope>NUCLEOTIDE SEQUENCE [LARGE SCALE GENOMIC DNA]</scope>
    <source>
        <strain evidence="13 14">H11R3</strain>
    </source>
</reference>
<evidence type="ECO:0000256" key="5">
    <source>
        <dbReference type="ARBA" id="ARBA00022553"/>
    </source>
</evidence>
<name>A0A3S8ZNL9_9NEIS</name>
<dbReference type="PRINTS" id="PR00344">
    <property type="entry name" value="BCTRLSENSOR"/>
</dbReference>
<dbReference type="SUPFAM" id="SSF158472">
    <property type="entry name" value="HAMP domain-like"/>
    <property type="match status" value="1"/>
</dbReference>
<comment type="subcellular location">
    <subcellularLocation>
        <location evidence="2">Cell membrane</location>
        <topology evidence="2">Multi-pass membrane protein</topology>
    </subcellularLocation>
</comment>
<dbReference type="Gene3D" id="6.10.340.10">
    <property type="match status" value="1"/>
</dbReference>
<dbReference type="InterPro" id="IPR036097">
    <property type="entry name" value="HisK_dim/P_sf"/>
</dbReference>
<feature type="domain" description="HAMP" evidence="12">
    <location>
        <begin position="147"/>
        <end position="199"/>
    </location>
</feature>
<proteinExistence type="predicted"/>
<evidence type="ECO:0000256" key="9">
    <source>
        <dbReference type="ARBA" id="ARBA00022840"/>
    </source>
</evidence>
<dbReference type="SMART" id="SM00387">
    <property type="entry name" value="HATPase_c"/>
    <property type="match status" value="1"/>
</dbReference>
<organism evidence="13 14">
    <name type="scientific">Iodobacter ciconiae</name>
    <dbReference type="NCBI Taxonomy" id="2496266"/>
    <lineage>
        <taxon>Bacteria</taxon>
        <taxon>Pseudomonadati</taxon>
        <taxon>Pseudomonadota</taxon>
        <taxon>Betaproteobacteria</taxon>
        <taxon>Neisseriales</taxon>
        <taxon>Chitinibacteraceae</taxon>
        <taxon>Iodobacter</taxon>
    </lineage>
</organism>
<dbReference type="Pfam" id="PF00672">
    <property type="entry name" value="HAMP"/>
    <property type="match status" value="1"/>
</dbReference>
<evidence type="ECO:0000259" key="12">
    <source>
        <dbReference type="PROSITE" id="PS50885"/>
    </source>
</evidence>
<keyword evidence="10" id="KW-1133">Transmembrane helix</keyword>
<feature type="transmembrane region" description="Helical" evidence="10">
    <location>
        <begin position="6"/>
        <end position="28"/>
    </location>
</feature>
<accession>A0A3S8ZNL9</accession>
<dbReference type="KEGG" id="iod:EJO50_00370"/>
<evidence type="ECO:0000256" key="7">
    <source>
        <dbReference type="ARBA" id="ARBA00022741"/>
    </source>
</evidence>
<evidence type="ECO:0000313" key="13">
    <source>
        <dbReference type="EMBL" id="AZN35076.1"/>
    </source>
</evidence>
<evidence type="ECO:0000256" key="6">
    <source>
        <dbReference type="ARBA" id="ARBA00022679"/>
    </source>
</evidence>
<dbReference type="InterPro" id="IPR003661">
    <property type="entry name" value="HisK_dim/P_dom"/>
</dbReference>
<dbReference type="SUPFAM" id="SSF55874">
    <property type="entry name" value="ATPase domain of HSP90 chaperone/DNA topoisomerase II/histidine kinase"/>
    <property type="match status" value="1"/>
</dbReference>
<dbReference type="GO" id="GO:0000155">
    <property type="term" value="F:phosphorelay sensor kinase activity"/>
    <property type="evidence" value="ECO:0007669"/>
    <property type="project" value="InterPro"/>
</dbReference>
<evidence type="ECO:0000259" key="11">
    <source>
        <dbReference type="PROSITE" id="PS50109"/>
    </source>
</evidence>
<dbReference type="PANTHER" id="PTHR44936">
    <property type="entry name" value="SENSOR PROTEIN CREC"/>
    <property type="match status" value="1"/>
</dbReference>
<dbReference type="InterPro" id="IPR036890">
    <property type="entry name" value="HATPase_C_sf"/>
</dbReference>
<evidence type="ECO:0000256" key="3">
    <source>
        <dbReference type="ARBA" id="ARBA00012438"/>
    </source>
</evidence>
<dbReference type="InterPro" id="IPR003660">
    <property type="entry name" value="HAMP_dom"/>
</dbReference>
<protein>
    <recommendedName>
        <fullName evidence="3">histidine kinase</fullName>
        <ecNumber evidence="3">2.7.13.3</ecNumber>
    </recommendedName>
</protein>
<dbReference type="SMART" id="SM00388">
    <property type="entry name" value="HisKA"/>
    <property type="match status" value="1"/>
</dbReference>
<dbReference type="CDD" id="cd06225">
    <property type="entry name" value="HAMP"/>
    <property type="match status" value="1"/>
</dbReference>
<dbReference type="OrthoDB" id="9804645at2"/>
<dbReference type="InterPro" id="IPR004358">
    <property type="entry name" value="Sig_transdc_His_kin-like_C"/>
</dbReference>
<dbReference type="InterPro" id="IPR003594">
    <property type="entry name" value="HATPase_dom"/>
</dbReference>
<keyword evidence="7" id="KW-0547">Nucleotide-binding</keyword>
<dbReference type="Proteomes" id="UP000282438">
    <property type="component" value="Chromosome"/>
</dbReference>
<dbReference type="RefSeq" id="WP_125971052.1">
    <property type="nucleotide sequence ID" value="NZ_CP034433.1"/>
</dbReference>
<evidence type="ECO:0000256" key="8">
    <source>
        <dbReference type="ARBA" id="ARBA00022777"/>
    </source>
</evidence>
<comment type="catalytic activity">
    <reaction evidence="1">
        <text>ATP + protein L-histidine = ADP + protein N-phospho-L-histidine.</text>
        <dbReference type="EC" id="2.7.13.3"/>
    </reaction>
</comment>
<keyword evidence="8 13" id="KW-0418">Kinase</keyword>
<dbReference type="InterPro" id="IPR050980">
    <property type="entry name" value="2C_sensor_his_kinase"/>
</dbReference>
<dbReference type="SMART" id="SM00304">
    <property type="entry name" value="HAMP"/>
    <property type="match status" value="1"/>
</dbReference>
<feature type="domain" description="Histidine kinase" evidence="11">
    <location>
        <begin position="207"/>
        <end position="405"/>
    </location>
</feature>